<feature type="coiled-coil region" evidence="5">
    <location>
        <begin position="746"/>
        <end position="867"/>
    </location>
</feature>
<gene>
    <name evidence="6" type="ORF">RCL2_002329900</name>
</gene>
<dbReference type="GO" id="GO:0005814">
    <property type="term" value="C:centriole"/>
    <property type="evidence" value="ECO:0007669"/>
    <property type="project" value="UniProtKB-SubCell"/>
</dbReference>
<accession>A0A8H3QY44</accession>
<feature type="coiled-coil region" evidence="5">
    <location>
        <begin position="267"/>
        <end position="333"/>
    </location>
</feature>
<comment type="subcellular location">
    <subcellularLocation>
        <location evidence="1">Cytoplasm</location>
        <location evidence="1">Cytoskeleton</location>
        <location evidence="1">Microtubule organizing center</location>
        <location evidence="1">Centrosome</location>
        <location evidence="1">Centriole</location>
    </subcellularLocation>
</comment>
<sequence>MFQENIINNDISLEYNELKQHLIKLDYHENFTSESIPLIKKLLNGLYTITENYQILHAHSQKVEKERWDFHCQVEPLKRSLAAVTKENNQLHADLIQKADVCNKEHSKNKFLIRKYEKENADLKFLNSQYLIQTQLAEKKLVTEKKKIEELLLIYNDTNITSGKEFVFESIEREEFLDPMSKDFDVLTPQDPHVVDIVQQCQKIIRELEQSNKKLSDKEKNLQEQILNLQQQIVSREKEIARLGSLLINKRSGNFDVPSSSDANSKVQQLETQLEYLQEYIMGLEQDRSELEKEKMNVIKKVEEEKQEILEELQDAREENVKLFNELQKLEHLSNELGETDTHSRKTRILASILSNNEEEPRQELGQSTNTWQLKVDFENVSNENDQLRVVLDKASNEIESLRKDLQSTTDRLRNLYTFAVEGSGSTKPLNIQSQKIPKVPLKKSPNNENVMMQTNMENEENMYSEELESLKQEQNDLFEQFHKELERIKAQLNIEKERVTSITKERNDFEDLYKQLNLKLQTQCYSTQNHDQCRKEMDQVNSQLNKAREEIKTISDDRQKLELMYNQVNQELQNLKMMPSQTLENIQKTENEMANLKLDLESQRSSRVNDENKHETLEAEVKEARKFIRRMEQELSSIRDRFQEREKAFENLKKENDGIIIERDKLLADFRDPDQYGSAFDDITNVTRGNKIFNQFTEVTKHRNQLLAKLEDKENHVKYLNNLIITKDQEKEILMDSYRKSLEQQQKLDNTIRNTSQESNNLKMEILLRDRRAQQLQKTLEEEIKQYKAELLNYERRCDTLTRMLENVQRDLAQSESEKASLLREKDDQLVGITGNKSVNIVMEKLEEVRDENKYLKRQMEILESQLQGRQTEKDRQTLNKLKSYQNNIDNNTNTNFDLGISTSDKKDFGLGFNSNASKSKQFDFGLSSRQTLNNVDEDKIPSFPIFGSITNQLDKDKSRSKSPVLQSSFPKTETQDYQVHLLNEDNARLKSQLIQMQEELQQYDYGFS</sequence>
<proteinExistence type="inferred from homology"/>
<feature type="coiled-coil region" evidence="5">
    <location>
        <begin position="378"/>
        <end position="412"/>
    </location>
</feature>
<keyword evidence="5" id="KW-0175">Coiled coil</keyword>
<evidence type="ECO:0000256" key="4">
    <source>
        <dbReference type="ARBA" id="ARBA00038123"/>
    </source>
</evidence>
<dbReference type="PANTHER" id="PTHR20544">
    <property type="entry name" value="CENTROSOMAL PROTEIN CEP135"/>
    <property type="match status" value="1"/>
</dbReference>
<protein>
    <submittedName>
        <fullName evidence="6">Centrosomal protein of 135 kDa</fullName>
    </submittedName>
</protein>
<name>A0A8H3QY44_9GLOM</name>
<feature type="coiled-coil region" evidence="5">
    <location>
        <begin position="454"/>
        <end position="506"/>
    </location>
</feature>
<keyword evidence="2" id="KW-0963">Cytoplasm</keyword>
<feature type="coiled-coil region" evidence="5">
    <location>
        <begin position="531"/>
        <end position="656"/>
    </location>
</feature>
<evidence type="ECO:0000313" key="7">
    <source>
        <dbReference type="Proteomes" id="UP000615446"/>
    </source>
</evidence>
<evidence type="ECO:0000256" key="2">
    <source>
        <dbReference type="ARBA" id="ARBA00022490"/>
    </source>
</evidence>
<comment type="similarity">
    <text evidence="4">Belongs to the CEP135/TSGA10 family.</text>
</comment>
<evidence type="ECO:0000256" key="1">
    <source>
        <dbReference type="ARBA" id="ARBA00004114"/>
    </source>
</evidence>
<dbReference type="OrthoDB" id="10254663at2759"/>
<dbReference type="Proteomes" id="UP000615446">
    <property type="component" value="Unassembled WGS sequence"/>
</dbReference>
<organism evidence="6 7">
    <name type="scientific">Rhizophagus clarus</name>
    <dbReference type="NCBI Taxonomy" id="94130"/>
    <lineage>
        <taxon>Eukaryota</taxon>
        <taxon>Fungi</taxon>
        <taxon>Fungi incertae sedis</taxon>
        <taxon>Mucoromycota</taxon>
        <taxon>Glomeromycotina</taxon>
        <taxon>Glomeromycetes</taxon>
        <taxon>Glomerales</taxon>
        <taxon>Glomeraceae</taxon>
        <taxon>Rhizophagus</taxon>
    </lineage>
</organism>
<evidence type="ECO:0000256" key="3">
    <source>
        <dbReference type="ARBA" id="ARBA00023212"/>
    </source>
</evidence>
<feature type="coiled-coil region" evidence="5">
    <location>
        <begin position="198"/>
        <end position="239"/>
    </location>
</feature>
<evidence type="ECO:0000256" key="5">
    <source>
        <dbReference type="SAM" id="Coils"/>
    </source>
</evidence>
<dbReference type="PANTHER" id="PTHR20544:SF0">
    <property type="entry name" value="NUCLEOPROTEIN TPR_MLP1 DOMAIN-CONTAINING PROTEIN"/>
    <property type="match status" value="1"/>
</dbReference>
<comment type="caution">
    <text evidence="6">The sequence shown here is derived from an EMBL/GenBank/DDBJ whole genome shotgun (WGS) entry which is preliminary data.</text>
</comment>
<evidence type="ECO:0000313" key="6">
    <source>
        <dbReference type="EMBL" id="GES96680.1"/>
    </source>
</evidence>
<dbReference type="EMBL" id="BLAL01000252">
    <property type="protein sequence ID" value="GES96680.1"/>
    <property type="molecule type" value="Genomic_DNA"/>
</dbReference>
<reference evidence="6" key="1">
    <citation type="submission" date="2019-10" db="EMBL/GenBank/DDBJ databases">
        <title>Conservation and host-specific expression of non-tandemly repeated heterogenous ribosome RNA gene in arbuscular mycorrhizal fungi.</title>
        <authorList>
            <person name="Maeda T."/>
            <person name="Kobayashi Y."/>
            <person name="Nakagawa T."/>
            <person name="Ezawa T."/>
            <person name="Yamaguchi K."/>
            <person name="Bino T."/>
            <person name="Nishimoto Y."/>
            <person name="Shigenobu S."/>
            <person name="Kawaguchi M."/>
        </authorList>
    </citation>
    <scope>NUCLEOTIDE SEQUENCE</scope>
    <source>
        <strain evidence="6">HR1</strain>
    </source>
</reference>
<dbReference type="AlphaFoldDB" id="A0A8H3QY44"/>
<keyword evidence="3" id="KW-0206">Cytoskeleton</keyword>
<dbReference type="InterPro" id="IPR051877">
    <property type="entry name" value="Centriole_BasalBody_StrucProt"/>
</dbReference>